<proteinExistence type="inferred from homology"/>
<dbReference type="Gene3D" id="3.40.190.10">
    <property type="entry name" value="Periplasmic binding protein-like II"/>
    <property type="match status" value="2"/>
</dbReference>
<dbReference type="GO" id="GO:0016020">
    <property type="term" value="C:membrane"/>
    <property type="evidence" value="ECO:0007669"/>
    <property type="project" value="InterPro"/>
</dbReference>
<dbReference type="EMBL" id="CP049866">
    <property type="protein sequence ID" value="QIK74334.1"/>
    <property type="molecule type" value="Genomic_DNA"/>
</dbReference>
<accession>A0A6G7YBQ1</accession>
<dbReference type="GO" id="GO:0030313">
    <property type="term" value="C:cell envelope"/>
    <property type="evidence" value="ECO:0007669"/>
    <property type="project" value="UniProtKB-SubCell"/>
</dbReference>
<evidence type="ECO:0000259" key="7">
    <source>
        <dbReference type="SMART" id="SM00079"/>
    </source>
</evidence>
<dbReference type="PANTHER" id="PTHR35936">
    <property type="entry name" value="MEMBRANE-BOUND LYTIC MUREIN TRANSGLYCOSYLASE F"/>
    <property type="match status" value="1"/>
</dbReference>
<dbReference type="PROSITE" id="PS51257">
    <property type="entry name" value="PROKAR_LIPOPROTEIN"/>
    <property type="match status" value="1"/>
</dbReference>
<sequence length="269" mass="28369">MAKRGISTARAAVAGATLLALAACGTQQAAGSSEPDPTLIEDGVLSVCTSLPYEPFEFERDGKLVGFDVDLVNEVAAELDLEAKFVNEKFESIESGEALNEDRCDVAAAALSINGDRARVVDFSSPYFNATQVLVTLKTSQATDLAALAGGRLAVQDGTTGAVYAADHAPANTQIIKFSTKEDVDSAVSGSTVDAGIYDNNIVAEAIKANPGFQVVAEFDTGEQYGMAVKKDGDVDLLRVINNVLADLNESGRYEEILKEWFPESTSTS</sequence>
<evidence type="ECO:0000256" key="1">
    <source>
        <dbReference type="ARBA" id="ARBA00004196"/>
    </source>
</evidence>
<evidence type="ECO:0000256" key="2">
    <source>
        <dbReference type="ARBA" id="ARBA00010333"/>
    </source>
</evidence>
<feature type="chain" id="PRO_5039656676" evidence="5">
    <location>
        <begin position="23"/>
        <end position="269"/>
    </location>
</feature>
<dbReference type="PANTHER" id="PTHR35936:SF17">
    <property type="entry name" value="ARGININE-BINDING EXTRACELLULAR PROTEIN ARTP"/>
    <property type="match status" value="1"/>
</dbReference>
<dbReference type="RefSeq" id="WP_166314063.1">
    <property type="nucleotide sequence ID" value="NZ_CP049866.1"/>
</dbReference>
<dbReference type="CDD" id="cd13530">
    <property type="entry name" value="PBP2_peptides_like"/>
    <property type="match status" value="1"/>
</dbReference>
<keyword evidence="3 5" id="KW-0732">Signal</keyword>
<dbReference type="SMART" id="SM00062">
    <property type="entry name" value="PBPb"/>
    <property type="match status" value="1"/>
</dbReference>
<dbReference type="KEGG" id="npi:G7071_01640"/>
<feature type="domain" description="Ionotropic glutamate receptor C-terminal" evidence="7">
    <location>
        <begin position="44"/>
        <end position="264"/>
    </location>
</feature>
<dbReference type="PROSITE" id="PS01039">
    <property type="entry name" value="SBP_BACTERIAL_3"/>
    <property type="match status" value="1"/>
</dbReference>
<gene>
    <name evidence="8" type="ORF">G7071_01640</name>
</gene>
<feature type="signal peptide" evidence="5">
    <location>
        <begin position="1"/>
        <end position="22"/>
    </location>
</feature>
<dbReference type="InterPro" id="IPR018313">
    <property type="entry name" value="SBP_3_CS"/>
</dbReference>
<dbReference type="GO" id="GO:0015276">
    <property type="term" value="F:ligand-gated monoatomic ion channel activity"/>
    <property type="evidence" value="ECO:0007669"/>
    <property type="project" value="InterPro"/>
</dbReference>
<dbReference type="SMART" id="SM00079">
    <property type="entry name" value="PBPe"/>
    <property type="match status" value="1"/>
</dbReference>
<evidence type="ECO:0000256" key="5">
    <source>
        <dbReference type="SAM" id="SignalP"/>
    </source>
</evidence>
<evidence type="ECO:0000313" key="9">
    <source>
        <dbReference type="Proteomes" id="UP000502035"/>
    </source>
</evidence>
<protein>
    <submittedName>
        <fullName evidence="8">Amino acid ABC transporter substrate-binding protein</fullName>
    </submittedName>
</protein>
<name>A0A6G7YBQ1_9ACTN</name>
<organism evidence="8 9">
    <name type="scientific">Nocardioides piscis</name>
    <dbReference type="NCBI Taxonomy" id="2714938"/>
    <lineage>
        <taxon>Bacteria</taxon>
        <taxon>Bacillati</taxon>
        <taxon>Actinomycetota</taxon>
        <taxon>Actinomycetes</taxon>
        <taxon>Propionibacteriales</taxon>
        <taxon>Nocardioidaceae</taxon>
        <taxon>Nocardioides</taxon>
    </lineage>
</organism>
<comment type="similarity">
    <text evidence="2 4">Belongs to the bacterial solute-binding protein 3 family.</text>
</comment>
<evidence type="ECO:0000256" key="4">
    <source>
        <dbReference type="RuleBase" id="RU003744"/>
    </source>
</evidence>
<keyword evidence="9" id="KW-1185">Reference proteome</keyword>
<evidence type="ECO:0000313" key="8">
    <source>
        <dbReference type="EMBL" id="QIK74334.1"/>
    </source>
</evidence>
<dbReference type="Pfam" id="PF00497">
    <property type="entry name" value="SBP_bac_3"/>
    <property type="match status" value="1"/>
</dbReference>
<reference evidence="8 9" key="1">
    <citation type="submission" date="2020-03" db="EMBL/GenBank/DDBJ databases">
        <title>Nocardioides sp. nov., isolated from fish.</title>
        <authorList>
            <person name="Hyun D.-W."/>
            <person name="Bae J.-W."/>
        </authorList>
    </citation>
    <scope>NUCLEOTIDE SEQUENCE [LARGE SCALE GENOMIC DNA]</scope>
    <source>
        <strain evidence="8 9">HDW12A</strain>
    </source>
</reference>
<feature type="domain" description="Solute-binding protein family 3/N-terminal" evidence="6">
    <location>
        <begin position="44"/>
        <end position="265"/>
    </location>
</feature>
<evidence type="ECO:0000259" key="6">
    <source>
        <dbReference type="SMART" id="SM00062"/>
    </source>
</evidence>
<dbReference type="InterPro" id="IPR001320">
    <property type="entry name" value="Iontro_rcpt_C"/>
</dbReference>
<dbReference type="AlphaFoldDB" id="A0A6G7YBQ1"/>
<comment type="subcellular location">
    <subcellularLocation>
        <location evidence="1">Cell envelope</location>
    </subcellularLocation>
</comment>
<dbReference type="Proteomes" id="UP000502035">
    <property type="component" value="Chromosome"/>
</dbReference>
<dbReference type="SUPFAM" id="SSF53850">
    <property type="entry name" value="Periplasmic binding protein-like II"/>
    <property type="match status" value="1"/>
</dbReference>
<evidence type="ECO:0000256" key="3">
    <source>
        <dbReference type="ARBA" id="ARBA00022729"/>
    </source>
</evidence>
<dbReference type="InterPro" id="IPR001638">
    <property type="entry name" value="Solute-binding_3/MltF_N"/>
</dbReference>